<evidence type="ECO:0000256" key="7">
    <source>
        <dbReference type="PROSITE-ProRule" id="PRU00023"/>
    </source>
</evidence>
<evidence type="ECO:0000256" key="6">
    <source>
        <dbReference type="ARBA" id="ARBA00022840"/>
    </source>
</evidence>
<feature type="binding site" evidence="8">
    <location>
        <position position="229"/>
    </location>
    <ligand>
        <name>ATP</name>
        <dbReference type="ChEBI" id="CHEBI:30616"/>
    </ligand>
</feature>
<evidence type="ECO:0000256" key="4">
    <source>
        <dbReference type="ARBA" id="ARBA00022741"/>
    </source>
</evidence>
<evidence type="ECO:0000256" key="8">
    <source>
        <dbReference type="PROSITE-ProRule" id="PRU10141"/>
    </source>
</evidence>
<dbReference type="Pfam" id="PF07714">
    <property type="entry name" value="PK_Tyr_Ser-Thr"/>
    <property type="match status" value="1"/>
</dbReference>
<keyword evidence="7" id="KW-0040">ANK repeat</keyword>
<dbReference type="PANTHER" id="PTHR44329">
    <property type="entry name" value="SERINE/THREONINE-PROTEIN KINASE TNNI3K-RELATED"/>
    <property type="match status" value="1"/>
</dbReference>
<gene>
    <name evidence="11" type="ORF">CVIRNUC_010431</name>
</gene>
<accession>A0AAV1ILV0</accession>
<dbReference type="PROSITE" id="PS00107">
    <property type="entry name" value="PROTEIN_KINASE_ATP"/>
    <property type="match status" value="1"/>
</dbReference>
<dbReference type="PROSITE" id="PS50297">
    <property type="entry name" value="ANK_REP_REGION"/>
    <property type="match status" value="1"/>
</dbReference>
<evidence type="ECO:0000259" key="10">
    <source>
        <dbReference type="PROSITE" id="PS50011"/>
    </source>
</evidence>
<feature type="region of interest" description="Disordered" evidence="9">
    <location>
        <begin position="402"/>
        <end position="423"/>
    </location>
</feature>
<keyword evidence="2" id="KW-0723">Serine/threonine-protein kinase</keyword>
<dbReference type="InterPro" id="IPR051681">
    <property type="entry name" value="Ser/Thr_Kinases-Pseudokinases"/>
</dbReference>
<dbReference type="AlphaFoldDB" id="A0AAV1ILV0"/>
<evidence type="ECO:0000313" key="12">
    <source>
        <dbReference type="Proteomes" id="UP001314263"/>
    </source>
</evidence>
<dbReference type="InterPro" id="IPR008271">
    <property type="entry name" value="Ser/Thr_kinase_AS"/>
</dbReference>
<dbReference type="InterPro" id="IPR017441">
    <property type="entry name" value="Protein_kinase_ATP_BS"/>
</dbReference>
<evidence type="ECO:0000256" key="3">
    <source>
        <dbReference type="ARBA" id="ARBA00022679"/>
    </source>
</evidence>
<dbReference type="InterPro" id="IPR036770">
    <property type="entry name" value="Ankyrin_rpt-contain_sf"/>
</dbReference>
<feature type="region of interest" description="Disordered" evidence="9">
    <location>
        <begin position="436"/>
        <end position="475"/>
    </location>
</feature>
<evidence type="ECO:0000313" key="11">
    <source>
        <dbReference type="EMBL" id="CAK0787215.1"/>
    </source>
</evidence>
<name>A0AAV1ILV0_9CHLO</name>
<dbReference type="Gene3D" id="1.25.40.20">
    <property type="entry name" value="Ankyrin repeat-containing domain"/>
    <property type="match status" value="1"/>
</dbReference>
<dbReference type="GO" id="GO:0004674">
    <property type="term" value="F:protein serine/threonine kinase activity"/>
    <property type="evidence" value="ECO:0007669"/>
    <property type="project" value="UniProtKB-KW"/>
</dbReference>
<dbReference type="InterPro" id="IPR001245">
    <property type="entry name" value="Ser-Thr/Tyr_kinase_cat_dom"/>
</dbReference>
<evidence type="ECO:0000256" key="2">
    <source>
        <dbReference type="ARBA" id="ARBA00022527"/>
    </source>
</evidence>
<keyword evidence="12" id="KW-1185">Reference proteome</keyword>
<dbReference type="GO" id="GO:0005524">
    <property type="term" value="F:ATP binding"/>
    <property type="evidence" value="ECO:0007669"/>
    <property type="project" value="UniProtKB-UniRule"/>
</dbReference>
<dbReference type="EMBL" id="CAUYUE010000016">
    <property type="protein sequence ID" value="CAK0787215.1"/>
    <property type="molecule type" value="Genomic_DNA"/>
</dbReference>
<dbReference type="Pfam" id="PF00069">
    <property type="entry name" value="Pkinase"/>
    <property type="match status" value="1"/>
</dbReference>
<feature type="repeat" description="ANK" evidence="7">
    <location>
        <begin position="60"/>
        <end position="92"/>
    </location>
</feature>
<keyword evidence="6 8" id="KW-0067">ATP-binding</keyword>
<dbReference type="Pfam" id="PF12796">
    <property type="entry name" value="Ank_2"/>
    <property type="match status" value="1"/>
</dbReference>
<dbReference type="Gene3D" id="3.30.200.20">
    <property type="entry name" value="Phosphorylase Kinase, domain 1"/>
    <property type="match status" value="1"/>
</dbReference>
<evidence type="ECO:0000256" key="9">
    <source>
        <dbReference type="SAM" id="MobiDB-lite"/>
    </source>
</evidence>
<dbReference type="InterPro" id="IPR011009">
    <property type="entry name" value="Kinase-like_dom_sf"/>
</dbReference>
<dbReference type="SUPFAM" id="SSF56112">
    <property type="entry name" value="Protein kinase-like (PK-like)"/>
    <property type="match status" value="1"/>
</dbReference>
<keyword evidence="4 8" id="KW-0547">Nucleotide-binding</keyword>
<sequence>MASTEHRGLLLSEAERREQEERSAITELLFFASTGNVARMQALIALYDTNVKSPTCCDYDRRTPLHLAAAEGKLSVAKWLLDQGCTPNPVDRFFRTPLEDAMNGSHVEVQQLLLERGGKYFRKGVGFVDCTSSDGTAWEDQSRGSASSVDEIIHLRSNRSSRDMRRSATFHSTRGQGALRRDPALDFLQQAIAERNPELRSLHLDKLVGRGSFGRVYKAKWRGCTVAVKVLSHEGGQSSQVNALHESIVSTHVSHPNVITTYKVHKIERPDSRHSSMDEQATRAMSGALSSLSLSAGRGAANPLCDGGSILSPRTAAFTEALSQSSCFAEVAGVPARLDSGGDDELTLCFTESGCVLRESASFSGEAPERLDCSGIIGRSISTTNLASPFAATIDLARSGRLSSTGGSGTGPGLGSALPPKPRGIERRAATELPTIPSGQHAPMASHGSGWAKQLEQAHRRRGSISNPPTDPDSSFLAINDHNTEAAKTLILMEFADIGSLDQYAVRTSFKRNLMCCLLCLCDIALGMKYLHSLGLLHSDLKGANVLVKSAPPTPIDPRGVVCKIADFGMSRVLAHNKSHVSTDTHGTVAYMAPEVLQMGSLSMSADVYSFAMIMLELWTGEAIYKDIPAHQVLFKVFSGHRPPVPPDMPAGYQQLMTDCWASEPAQRPGFTAIMARLQDLLDANTIPI</sequence>
<dbReference type="PANTHER" id="PTHR44329:SF214">
    <property type="entry name" value="PROTEIN KINASE DOMAIN-CONTAINING PROTEIN"/>
    <property type="match status" value="1"/>
</dbReference>
<keyword evidence="3" id="KW-0808">Transferase</keyword>
<dbReference type="SMART" id="SM00220">
    <property type="entry name" value="S_TKc"/>
    <property type="match status" value="1"/>
</dbReference>
<dbReference type="PROSITE" id="PS00108">
    <property type="entry name" value="PROTEIN_KINASE_ST"/>
    <property type="match status" value="1"/>
</dbReference>
<protein>
    <recommendedName>
        <fullName evidence="10">Protein kinase domain-containing protein</fullName>
    </recommendedName>
</protein>
<reference evidence="11 12" key="1">
    <citation type="submission" date="2023-10" db="EMBL/GenBank/DDBJ databases">
        <authorList>
            <person name="Maclean D."/>
            <person name="Macfadyen A."/>
        </authorList>
    </citation>
    <scope>NUCLEOTIDE SEQUENCE [LARGE SCALE GENOMIC DNA]</scope>
</reference>
<dbReference type="SUPFAM" id="SSF48403">
    <property type="entry name" value="Ankyrin repeat"/>
    <property type="match status" value="1"/>
</dbReference>
<feature type="domain" description="Protein kinase" evidence="10">
    <location>
        <begin position="202"/>
        <end position="682"/>
    </location>
</feature>
<dbReference type="InterPro" id="IPR002110">
    <property type="entry name" value="Ankyrin_rpt"/>
</dbReference>
<keyword evidence="5" id="KW-0418">Kinase</keyword>
<dbReference type="Proteomes" id="UP001314263">
    <property type="component" value="Unassembled WGS sequence"/>
</dbReference>
<dbReference type="InterPro" id="IPR000719">
    <property type="entry name" value="Prot_kinase_dom"/>
</dbReference>
<dbReference type="Gene3D" id="1.10.510.10">
    <property type="entry name" value="Transferase(Phosphotransferase) domain 1"/>
    <property type="match status" value="1"/>
</dbReference>
<dbReference type="PROSITE" id="PS50088">
    <property type="entry name" value="ANK_REPEAT"/>
    <property type="match status" value="1"/>
</dbReference>
<evidence type="ECO:0000256" key="5">
    <source>
        <dbReference type="ARBA" id="ARBA00022777"/>
    </source>
</evidence>
<comment type="caution">
    <text evidence="11">The sequence shown here is derived from an EMBL/GenBank/DDBJ whole genome shotgun (WGS) entry which is preliminary data.</text>
</comment>
<comment type="similarity">
    <text evidence="1">Belongs to the protein kinase superfamily. TKL Ser/Thr protein kinase family.</text>
</comment>
<organism evidence="11 12">
    <name type="scientific">Coccomyxa viridis</name>
    <dbReference type="NCBI Taxonomy" id="1274662"/>
    <lineage>
        <taxon>Eukaryota</taxon>
        <taxon>Viridiplantae</taxon>
        <taxon>Chlorophyta</taxon>
        <taxon>core chlorophytes</taxon>
        <taxon>Trebouxiophyceae</taxon>
        <taxon>Trebouxiophyceae incertae sedis</taxon>
        <taxon>Coccomyxaceae</taxon>
        <taxon>Coccomyxa</taxon>
    </lineage>
</organism>
<proteinExistence type="inferred from homology"/>
<evidence type="ECO:0000256" key="1">
    <source>
        <dbReference type="ARBA" id="ARBA00005843"/>
    </source>
</evidence>
<dbReference type="PROSITE" id="PS50011">
    <property type="entry name" value="PROTEIN_KINASE_DOM"/>
    <property type="match status" value="1"/>
</dbReference>
<dbReference type="SMART" id="SM00248">
    <property type="entry name" value="ANK"/>
    <property type="match status" value="2"/>
</dbReference>